<accession>A0A1V9FYM4</accession>
<protein>
    <submittedName>
        <fullName evidence="1">Uncharacterized protein</fullName>
    </submittedName>
</protein>
<sequence length="67" mass="7724">MKEGSNNGDKTACLCQLAEYTTLNSCTYNQQLPIKVKKERLQPQVLIEKKASLYRRYSFQNNMPVPV</sequence>
<evidence type="ECO:0000313" key="1">
    <source>
        <dbReference type="EMBL" id="OQP63432.1"/>
    </source>
</evidence>
<dbReference type="EMBL" id="LVYD01000045">
    <property type="protein sequence ID" value="OQP63432.1"/>
    <property type="molecule type" value="Genomic_DNA"/>
</dbReference>
<dbReference type="STRING" id="1703345.A3860_24110"/>
<comment type="caution">
    <text evidence="1">The sequence shown here is derived from an EMBL/GenBank/DDBJ whole genome shotgun (WGS) entry which is preliminary data.</text>
</comment>
<organism evidence="1 2">
    <name type="scientific">Niastella vici</name>
    <dbReference type="NCBI Taxonomy" id="1703345"/>
    <lineage>
        <taxon>Bacteria</taxon>
        <taxon>Pseudomonadati</taxon>
        <taxon>Bacteroidota</taxon>
        <taxon>Chitinophagia</taxon>
        <taxon>Chitinophagales</taxon>
        <taxon>Chitinophagaceae</taxon>
        <taxon>Niastella</taxon>
    </lineage>
</organism>
<dbReference type="RefSeq" id="WP_081147695.1">
    <property type="nucleotide sequence ID" value="NZ_LVYD01000045.1"/>
</dbReference>
<name>A0A1V9FYM4_9BACT</name>
<keyword evidence="2" id="KW-1185">Reference proteome</keyword>
<dbReference type="Proteomes" id="UP000192796">
    <property type="component" value="Unassembled WGS sequence"/>
</dbReference>
<reference evidence="1 2" key="1">
    <citation type="submission" date="2016-03" db="EMBL/GenBank/DDBJ databases">
        <title>Niastella vici sp. nov., isolated from farmland soil.</title>
        <authorList>
            <person name="Chen L."/>
            <person name="Wang D."/>
            <person name="Yang S."/>
            <person name="Wang G."/>
        </authorList>
    </citation>
    <scope>NUCLEOTIDE SEQUENCE [LARGE SCALE GENOMIC DNA]</scope>
    <source>
        <strain evidence="1 2">DJ57</strain>
    </source>
</reference>
<evidence type="ECO:0000313" key="2">
    <source>
        <dbReference type="Proteomes" id="UP000192796"/>
    </source>
</evidence>
<proteinExistence type="predicted"/>
<dbReference type="AlphaFoldDB" id="A0A1V9FYM4"/>
<gene>
    <name evidence="1" type="ORF">A3860_24110</name>
</gene>